<name>A0ABX4DMT0_9BACL</name>
<accession>A0ABX4DMT0</accession>
<keyword evidence="2" id="KW-1185">Reference proteome</keyword>
<reference evidence="1 2" key="1">
    <citation type="submission" date="2017-05" db="EMBL/GenBank/DDBJ databases">
        <title>The genome sequence of Geobacillus uzenensis BGSC 92A1.</title>
        <authorList>
            <person name="Ramaloko W.T."/>
            <person name="Koen N."/>
            <person name="Polliack S."/>
            <person name="Aliyu H."/>
            <person name="Lebre P."/>
            <person name="Mohr T."/>
            <person name="Oswald F."/>
            <person name="Zwick M."/>
            <person name="Neumann A."/>
            <person name="Syldatk C."/>
            <person name="Cowan D."/>
            <person name="De Maayer P."/>
        </authorList>
    </citation>
    <scope>NUCLEOTIDE SEQUENCE [LARGE SCALE GENOMIC DNA]</scope>
    <source>
        <strain evidence="1 2">BGSC 92A1</strain>
    </source>
</reference>
<protein>
    <submittedName>
        <fullName evidence="1">Uncharacterized protein</fullName>
    </submittedName>
</protein>
<proteinExistence type="predicted"/>
<comment type="caution">
    <text evidence="1">The sequence shown here is derived from an EMBL/GenBank/DDBJ whole genome shotgun (WGS) entry which is preliminary data.</text>
</comment>
<gene>
    <name evidence="1" type="ORF">B9L21_01435</name>
</gene>
<evidence type="ECO:0000313" key="2">
    <source>
        <dbReference type="Proteomes" id="UP000198364"/>
    </source>
</evidence>
<organism evidence="1 2">
    <name type="scientific">Geobacillus uzenensis</name>
    <dbReference type="NCBI Taxonomy" id="129339"/>
    <lineage>
        <taxon>Bacteria</taxon>
        <taxon>Bacillati</taxon>
        <taxon>Bacillota</taxon>
        <taxon>Bacilli</taxon>
        <taxon>Bacillales</taxon>
        <taxon>Anoxybacillaceae</taxon>
        <taxon>Geobacillus</taxon>
    </lineage>
</organism>
<sequence>MGNLPITDRGFPHSDISGSTLAYSSPERFGVCPVLHRLLVPRHPPCTLSSLTYSVSASSFAFPVI</sequence>
<dbReference type="EMBL" id="NEWL01000001">
    <property type="protein sequence ID" value="OXB91524.1"/>
    <property type="molecule type" value="Genomic_DNA"/>
</dbReference>
<dbReference type="Proteomes" id="UP000198364">
    <property type="component" value="Unassembled WGS sequence"/>
</dbReference>
<evidence type="ECO:0000313" key="1">
    <source>
        <dbReference type="EMBL" id="OXB91524.1"/>
    </source>
</evidence>